<dbReference type="RefSeq" id="WP_346819634.1">
    <property type="nucleotide sequence ID" value="NZ_JBDKWZ010000001.1"/>
</dbReference>
<evidence type="ECO:0000256" key="3">
    <source>
        <dbReference type="SAM" id="MobiDB-lite"/>
    </source>
</evidence>
<feature type="domain" description="Photosynthesis system II assembly factor Ycf48/Hcf136-like" evidence="5">
    <location>
        <begin position="146"/>
        <end position="282"/>
    </location>
</feature>
<evidence type="ECO:0000259" key="5">
    <source>
        <dbReference type="Pfam" id="PF14870"/>
    </source>
</evidence>
<evidence type="ECO:0000256" key="4">
    <source>
        <dbReference type="SAM" id="SignalP"/>
    </source>
</evidence>
<evidence type="ECO:0000313" key="6">
    <source>
        <dbReference type="EMBL" id="MEN7546854.1"/>
    </source>
</evidence>
<dbReference type="Gene3D" id="2.130.10.10">
    <property type="entry name" value="YVTN repeat-like/Quinoprotein amine dehydrogenase"/>
    <property type="match status" value="2"/>
</dbReference>
<protein>
    <submittedName>
        <fullName evidence="6">YCF48-related protein</fullName>
    </submittedName>
</protein>
<accession>A0AAW9RQ12</accession>
<feature type="compositionally biased region" description="Basic and acidic residues" evidence="3">
    <location>
        <begin position="29"/>
        <end position="42"/>
    </location>
</feature>
<dbReference type="EMBL" id="JBDKWZ010000001">
    <property type="protein sequence ID" value="MEN7546854.1"/>
    <property type="molecule type" value="Genomic_DNA"/>
</dbReference>
<dbReference type="Proteomes" id="UP001403385">
    <property type="component" value="Unassembled WGS sequence"/>
</dbReference>
<dbReference type="CDD" id="cd15482">
    <property type="entry name" value="Sialidase_non-viral"/>
    <property type="match status" value="1"/>
</dbReference>
<feature type="region of interest" description="Disordered" evidence="3">
    <location>
        <begin position="23"/>
        <end position="42"/>
    </location>
</feature>
<dbReference type="AlphaFoldDB" id="A0AAW9RQ12"/>
<dbReference type="Pfam" id="PF14870">
    <property type="entry name" value="PSII_BNR"/>
    <property type="match status" value="1"/>
</dbReference>
<gene>
    <name evidence="6" type="ORF">AAG747_02965</name>
</gene>
<dbReference type="SUPFAM" id="SSF110296">
    <property type="entry name" value="Oligoxyloglucan reducing end-specific cellobiohydrolase"/>
    <property type="match status" value="2"/>
</dbReference>
<dbReference type="InterPro" id="IPR015943">
    <property type="entry name" value="WD40/YVTN_repeat-like_dom_sf"/>
</dbReference>
<name>A0AAW9RQ12_9BACT</name>
<dbReference type="InterPro" id="IPR028203">
    <property type="entry name" value="PSII_CF48-like_dom"/>
</dbReference>
<proteinExistence type="predicted"/>
<evidence type="ECO:0000256" key="1">
    <source>
        <dbReference type="ARBA" id="ARBA00022531"/>
    </source>
</evidence>
<evidence type="ECO:0000313" key="7">
    <source>
        <dbReference type="Proteomes" id="UP001403385"/>
    </source>
</evidence>
<comment type="caution">
    <text evidence="6">The sequence shown here is derived from an EMBL/GenBank/DDBJ whole genome shotgun (WGS) entry which is preliminary data.</text>
</comment>
<dbReference type="PANTHER" id="PTHR47199">
    <property type="entry name" value="PHOTOSYSTEM II STABILITY/ASSEMBLY FACTOR HCF136, CHLOROPLASTIC"/>
    <property type="match status" value="1"/>
</dbReference>
<feature type="chain" id="PRO_5043925667" evidence="4">
    <location>
        <begin position="20"/>
        <end position="367"/>
    </location>
</feature>
<sequence length="367" mass="40102">MKKVTLILWVFCAVFFSCSDDDNQTVNPKPDKPKPDDDGNPKRELTITKLATSIEQQVRAVQFIDEQTGFMAGGEAYPEEKAFLLKTTDGGNSWEKVFAEDGFYITGVALIDKNIIMASTNKGYLLRSENGGSTWNKLDAFENDFYMADIRFQDENTGYVVGSVNSVGIIIRSTDGGLNWAPVEVDPITLLQDNPLNTITFAENNTVLLSGGTYDNGQILKSTDGGENWTGLSLSSKVMITDLVIKGNEGFAIGNNGQTNASTEKGELFKTLDKGVSWSKVTTEFDNKLISIDWLGNTLCIVGANKSNNLSDPEFALLSFDGGSTWEKLAHEEVIGGWKDVCFISENKVILVGYKGLALMVTIATNE</sequence>
<dbReference type="PROSITE" id="PS51257">
    <property type="entry name" value="PROKAR_LIPOPROTEIN"/>
    <property type="match status" value="1"/>
</dbReference>
<organism evidence="6 7">
    <name type="scientific">Rapidithrix thailandica</name>
    <dbReference type="NCBI Taxonomy" id="413964"/>
    <lineage>
        <taxon>Bacteria</taxon>
        <taxon>Pseudomonadati</taxon>
        <taxon>Bacteroidota</taxon>
        <taxon>Cytophagia</taxon>
        <taxon>Cytophagales</taxon>
        <taxon>Flammeovirgaceae</taxon>
        <taxon>Rapidithrix</taxon>
    </lineage>
</organism>
<feature type="signal peptide" evidence="4">
    <location>
        <begin position="1"/>
        <end position="19"/>
    </location>
</feature>
<keyword evidence="7" id="KW-1185">Reference proteome</keyword>
<dbReference type="GO" id="GO:0015979">
    <property type="term" value="P:photosynthesis"/>
    <property type="evidence" value="ECO:0007669"/>
    <property type="project" value="UniProtKB-KW"/>
</dbReference>
<dbReference type="PANTHER" id="PTHR47199:SF2">
    <property type="entry name" value="PHOTOSYSTEM II STABILITY_ASSEMBLY FACTOR HCF136, CHLOROPLASTIC"/>
    <property type="match status" value="1"/>
</dbReference>
<keyword evidence="1" id="KW-0602">Photosynthesis</keyword>
<dbReference type="GO" id="GO:0009523">
    <property type="term" value="C:photosystem II"/>
    <property type="evidence" value="ECO:0007669"/>
    <property type="project" value="UniProtKB-KW"/>
</dbReference>
<keyword evidence="2" id="KW-0604">Photosystem II</keyword>
<evidence type="ECO:0000256" key="2">
    <source>
        <dbReference type="ARBA" id="ARBA00023276"/>
    </source>
</evidence>
<keyword evidence="4" id="KW-0732">Signal</keyword>
<reference evidence="6 7" key="1">
    <citation type="submission" date="2024-04" db="EMBL/GenBank/DDBJ databases">
        <title>Novel genus in family Flammeovirgaceae.</title>
        <authorList>
            <person name="Nguyen T.H."/>
            <person name="Vuong T.Q."/>
            <person name="Le H."/>
            <person name="Kim S.-G."/>
        </authorList>
    </citation>
    <scope>NUCLEOTIDE SEQUENCE [LARGE SCALE GENOMIC DNA]</scope>
    <source>
        <strain evidence="6 7">JCM 23209</strain>
    </source>
</reference>